<dbReference type="InterPro" id="IPR002549">
    <property type="entry name" value="AI-2E-like"/>
</dbReference>
<evidence type="ECO:0000256" key="5">
    <source>
        <dbReference type="ARBA" id="ARBA00023136"/>
    </source>
</evidence>
<gene>
    <name evidence="7" type="ORF">BST86_09005</name>
</gene>
<feature type="transmembrane region" description="Helical" evidence="6">
    <location>
        <begin position="198"/>
        <end position="219"/>
    </location>
</feature>
<keyword evidence="8" id="KW-1185">Reference proteome</keyword>
<evidence type="ECO:0000256" key="1">
    <source>
        <dbReference type="ARBA" id="ARBA00004141"/>
    </source>
</evidence>
<dbReference type="GO" id="GO:0016020">
    <property type="term" value="C:membrane"/>
    <property type="evidence" value="ECO:0007669"/>
    <property type="project" value="UniProtKB-SubCell"/>
</dbReference>
<evidence type="ECO:0000313" key="7">
    <source>
        <dbReference type="EMBL" id="PRP67228.1"/>
    </source>
</evidence>
<dbReference type="AlphaFoldDB" id="A0A2S9WUS1"/>
<comment type="similarity">
    <text evidence="2">Belongs to the autoinducer-2 exporter (AI-2E) (TC 2.A.86) family.</text>
</comment>
<dbReference type="OrthoDB" id="9773730at2"/>
<accession>A0A2S9WUS1</accession>
<sequence>MNKKIPASIIRQIFVVLTLLMAAVLIIYEMLPYLGGVLAAVTLYVLLVPAQRFFEKKGWKPWIAATLLLVVSIIVILLPIAGLALMFTSQIKDALANSDKITEQIKAQIVQIEEYVGFDVIPAINGDQVKSTLSYVFSNFASSSLTIFIAVGVMFFILYYMLVERKTWQNATLRYLPLKKKNIEAIGKESIDLVKSNAIAIPLVAIMQGAVALIGYYIFGVENPFFWFGVTVIGSMIPFVGTALGIGPVVILLLAQGNTEAAIGVLIYGAVVVGSTDNLFRLIVQKKLADIHPLITLIGVVIGVPLFGFIGLIFGPLLISLFLLLIKIYKNEYGDRDETI</sequence>
<dbReference type="Proteomes" id="UP000239532">
    <property type="component" value="Unassembled WGS sequence"/>
</dbReference>
<dbReference type="RefSeq" id="WP_105982990.1">
    <property type="nucleotide sequence ID" value="NZ_MQUC01000003.1"/>
</dbReference>
<dbReference type="PANTHER" id="PTHR21716:SF4">
    <property type="entry name" value="TRANSMEMBRANE PROTEIN 245"/>
    <property type="match status" value="1"/>
</dbReference>
<evidence type="ECO:0000256" key="3">
    <source>
        <dbReference type="ARBA" id="ARBA00022692"/>
    </source>
</evidence>
<feature type="transmembrane region" description="Helical" evidence="6">
    <location>
        <begin position="225"/>
        <end position="254"/>
    </location>
</feature>
<evidence type="ECO:0000256" key="6">
    <source>
        <dbReference type="SAM" id="Phobius"/>
    </source>
</evidence>
<feature type="transmembrane region" description="Helical" evidence="6">
    <location>
        <begin position="295"/>
        <end position="326"/>
    </location>
</feature>
<dbReference type="EMBL" id="MQUC01000003">
    <property type="protein sequence ID" value="PRP67228.1"/>
    <property type="molecule type" value="Genomic_DNA"/>
</dbReference>
<comment type="subcellular location">
    <subcellularLocation>
        <location evidence="1">Membrane</location>
        <topology evidence="1">Multi-pass membrane protein</topology>
    </subcellularLocation>
</comment>
<feature type="transmembrane region" description="Helical" evidence="6">
    <location>
        <begin position="62"/>
        <end position="87"/>
    </location>
</feature>
<feature type="transmembrane region" description="Helical" evidence="6">
    <location>
        <begin position="261"/>
        <end position="283"/>
    </location>
</feature>
<keyword evidence="4 6" id="KW-1133">Transmembrane helix</keyword>
<evidence type="ECO:0000256" key="2">
    <source>
        <dbReference type="ARBA" id="ARBA00009773"/>
    </source>
</evidence>
<reference evidence="7 8" key="1">
    <citation type="submission" date="2016-11" db="EMBL/GenBank/DDBJ databases">
        <title>Trade-off between light-utilization and light-protection in marine flavobacteria.</title>
        <authorList>
            <person name="Kumagai Y."/>
        </authorList>
    </citation>
    <scope>NUCLEOTIDE SEQUENCE [LARGE SCALE GENOMIC DNA]</scope>
    <source>
        <strain evidence="7 8">JCM 17109</strain>
    </source>
</reference>
<keyword evidence="3 6" id="KW-0812">Transmembrane</keyword>
<evidence type="ECO:0000313" key="8">
    <source>
        <dbReference type="Proteomes" id="UP000239532"/>
    </source>
</evidence>
<dbReference type="Pfam" id="PF01594">
    <property type="entry name" value="AI-2E_transport"/>
    <property type="match status" value="1"/>
</dbReference>
<evidence type="ECO:0000256" key="4">
    <source>
        <dbReference type="ARBA" id="ARBA00022989"/>
    </source>
</evidence>
<feature type="transmembrane region" description="Helical" evidence="6">
    <location>
        <begin position="9"/>
        <end position="27"/>
    </location>
</feature>
<feature type="transmembrane region" description="Helical" evidence="6">
    <location>
        <begin position="140"/>
        <end position="162"/>
    </location>
</feature>
<comment type="caution">
    <text evidence="7">The sequence shown here is derived from an EMBL/GenBank/DDBJ whole genome shotgun (WGS) entry which is preliminary data.</text>
</comment>
<name>A0A2S9WUS1_9FLAO</name>
<keyword evidence="5 6" id="KW-0472">Membrane</keyword>
<protein>
    <submittedName>
        <fullName evidence="7">AI-2E family transporter</fullName>
    </submittedName>
</protein>
<dbReference type="PANTHER" id="PTHR21716">
    <property type="entry name" value="TRANSMEMBRANE PROTEIN"/>
    <property type="match status" value="1"/>
</dbReference>
<organism evidence="7 8">
    <name type="scientific">Nonlabens agnitus</name>
    <dbReference type="NCBI Taxonomy" id="870484"/>
    <lineage>
        <taxon>Bacteria</taxon>
        <taxon>Pseudomonadati</taxon>
        <taxon>Bacteroidota</taxon>
        <taxon>Flavobacteriia</taxon>
        <taxon>Flavobacteriales</taxon>
        <taxon>Flavobacteriaceae</taxon>
        <taxon>Nonlabens</taxon>
    </lineage>
</organism>
<proteinExistence type="inferred from homology"/>